<dbReference type="OrthoDB" id="1044435at2759"/>
<dbReference type="EMBL" id="NHZQ01000331">
    <property type="protein sequence ID" value="PSK42953.1"/>
    <property type="molecule type" value="Genomic_DNA"/>
</dbReference>
<name>A0A2P7Z423_9PEZI</name>
<dbReference type="AlphaFoldDB" id="A0A2P7Z423"/>
<dbReference type="Proteomes" id="UP000243723">
    <property type="component" value="Unassembled WGS sequence"/>
</dbReference>
<gene>
    <name evidence="1" type="ORF">B9Z65_6907</name>
</gene>
<reference evidence="1 2" key="1">
    <citation type="submission" date="2017-05" db="EMBL/GenBank/DDBJ databases">
        <title>Draft genome sequence of Elsinoe australis.</title>
        <authorList>
            <person name="Cheng Q."/>
        </authorList>
    </citation>
    <scope>NUCLEOTIDE SEQUENCE [LARGE SCALE GENOMIC DNA]</scope>
    <source>
        <strain evidence="1 2">NL1</strain>
    </source>
</reference>
<comment type="caution">
    <text evidence="1">The sequence shown here is derived from an EMBL/GenBank/DDBJ whole genome shotgun (WGS) entry which is preliminary data.</text>
</comment>
<sequence length="285" mass="31421">MEAASSSSPNSREDDQTHVTSFGTIAECATSPLHGLTILKSATSPAVSIEIPRMNLQLALLSLAETHKLPGSTIALELAKNNPVDVLDLRRGQKFDVHEFTPLFITGVLQLPGTLANVLGYWRKSELELVSCMVPGRVFCPENGMKNDGEIKYSSAETSVRGMVVLGRGKRNRHALDEWYGGDFIRISLKVELQTWIRREVTAFTWVERKAVGLEVSHDDASDSSATSMDCEMDCRSDATAGAEYYKGWAKDSSTSPSRDQDSLADGLSEWGGWSWTEHHLDVVW</sequence>
<evidence type="ECO:0000313" key="1">
    <source>
        <dbReference type="EMBL" id="PSK42953.1"/>
    </source>
</evidence>
<accession>A0A2P7Z423</accession>
<protein>
    <submittedName>
        <fullName evidence="1">Uncharacterized protein</fullName>
    </submittedName>
</protein>
<proteinExistence type="predicted"/>
<evidence type="ECO:0000313" key="2">
    <source>
        <dbReference type="Proteomes" id="UP000243723"/>
    </source>
</evidence>
<organism evidence="1 2">
    <name type="scientific">Elsinoe australis</name>
    <dbReference type="NCBI Taxonomy" id="40998"/>
    <lineage>
        <taxon>Eukaryota</taxon>
        <taxon>Fungi</taxon>
        <taxon>Dikarya</taxon>
        <taxon>Ascomycota</taxon>
        <taxon>Pezizomycotina</taxon>
        <taxon>Dothideomycetes</taxon>
        <taxon>Dothideomycetidae</taxon>
        <taxon>Myriangiales</taxon>
        <taxon>Elsinoaceae</taxon>
        <taxon>Elsinoe</taxon>
    </lineage>
</organism>
<keyword evidence="2" id="KW-1185">Reference proteome</keyword>